<dbReference type="PANTHER" id="PTHR42085">
    <property type="entry name" value="F-BOX DOMAIN-CONTAINING PROTEIN"/>
    <property type="match status" value="1"/>
</dbReference>
<proteinExistence type="predicted"/>
<dbReference type="InterPro" id="IPR038883">
    <property type="entry name" value="AN11006-like"/>
</dbReference>
<evidence type="ECO:0000313" key="3">
    <source>
        <dbReference type="Proteomes" id="UP001149165"/>
    </source>
</evidence>
<organism evidence="2 3">
    <name type="scientific">Penicillium angulare</name>
    <dbReference type="NCBI Taxonomy" id="116970"/>
    <lineage>
        <taxon>Eukaryota</taxon>
        <taxon>Fungi</taxon>
        <taxon>Dikarya</taxon>
        <taxon>Ascomycota</taxon>
        <taxon>Pezizomycotina</taxon>
        <taxon>Eurotiomycetes</taxon>
        <taxon>Eurotiomycetidae</taxon>
        <taxon>Eurotiales</taxon>
        <taxon>Aspergillaceae</taxon>
        <taxon>Penicillium</taxon>
    </lineage>
</organism>
<evidence type="ECO:0000256" key="1">
    <source>
        <dbReference type="SAM" id="MobiDB-lite"/>
    </source>
</evidence>
<reference evidence="2" key="2">
    <citation type="journal article" date="2023" name="IMA Fungus">
        <title>Comparative genomic study of the Penicillium genus elucidates a diverse pangenome and 15 lateral gene transfer events.</title>
        <authorList>
            <person name="Petersen C."/>
            <person name="Sorensen T."/>
            <person name="Nielsen M.R."/>
            <person name="Sondergaard T.E."/>
            <person name="Sorensen J.L."/>
            <person name="Fitzpatrick D.A."/>
            <person name="Frisvad J.C."/>
            <person name="Nielsen K.L."/>
        </authorList>
    </citation>
    <scope>NUCLEOTIDE SEQUENCE</scope>
    <source>
        <strain evidence="2">IBT 30069</strain>
    </source>
</reference>
<accession>A0A9W9K5R5</accession>
<evidence type="ECO:0000313" key="2">
    <source>
        <dbReference type="EMBL" id="KAJ5094153.1"/>
    </source>
</evidence>
<dbReference type="OrthoDB" id="5372935at2759"/>
<reference evidence="2" key="1">
    <citation type="submission" date="2022-11" db="EMBL/GenBank/DDBJ databases">
        <authorList>
            <person name="Petersen C."/>
        </authorList>
    </citation>
    <scope>NUCLEOTIDE SEQUENCE</scope>
    <source>
        <strain evidence="2">IBT 30069</strain>
    </source>
</reference>
<protein>
    <submittedName>
        <fullName evidence="2">Uncharacterized protein</fullName>
    </submittedName>
</protein>
<sequence>MASKASRKAAKKAKAASAFYEDDQYVSEPEPAPLPDPFRFLDLPSEIRVVIYHFVLFTPTKKTAKLNPGTVGASAKRAKAVAPTAQRIALFLVSRRVHDEASHYFYSTQIFRVFTIQDFSRRPTLRGIPRCYRPLIGTVELILGNSWTAPPKTWSVDKGLGLQDMALTRTLKLFIECDPSQPIFEGFRISKEYYTEFCGRLVKEILAGLPALEWVEFDAYPSVQKNGSLMSRLLLETRKADKKVKWGPERGWTDLNDRGYIIDEEPQRSITESAHTPASPTVDHSRAYGSGNIDELTNRVQDISLNMSARAAAYN</sequence>
<feature type="region of interest" description="Disordered" evidence="1">
    <location>
        <begin position="1"/>
        <end position="21"/>
    </location>
</feature>
<dbReference type="AlphaFoldDB" id="A0A9W9K5R5"/>
<dbReference type="Proteomes" id="UP001149165">
    <property type="component" value="Unassembled WGS sequence"/>
</dbReference>
<feature type="compositionally biased region" description="Polar residues" evidence="1">
    <location>
        <begin position="268"/>
        <end position="279"/>
    </location>
</feature>
<feature type="compositionally biased region" description="Basic residues" evidence="1">
    <location>
        <begin position="1"/>
        <end position="14"/>
    </location>
</feature>
<dbReference type="PANTHER" id="PTHR42085:SF2">
    <property type="entry name" value="F-BOX DOMAIN-CONTAINING PROTEIN"/>
    <property type="match status" value="1"/>
</dbReference>
<name>A0A9W9K5R5_9EURO</name>
<gene>
    <name evidence="2" type="ORF">N7456_010014</name>
</gene>
<comment type="caution">
    <text evidence="2">The sequence shown here is derived from an EMBL/GenBank/DDBJ whole genome shotgun (WGS) entry which is preliminary data.</text>
</comment>
<feature type="region of interest" description="Disordered" evidence="1">
    <location>
        <begin position="266"/>
        <end position="288"/>
    </location>
</feature>
<keyword evidence="3" id="KW-1185">Reference proteome</keyword>
<dbReference type="EMBL" id="JAPQKH010000006">
    <property type="protein sequence ID" value="KAJ5094153.1"/>
    <property type="molecule type" value="Genomic_DNA"/>
</dbReference>